<dbReference type="GO" id="GO:0030026">
    <property type="term" value="P:intracellular manganese ion homeostasis"/>
    <property type="evidence" value="ECO:0007669"/>
    <property type="project" value="InterPro"/>
</dbReference>
<reference evidence="7" key="1">
    <citation type="submission" date="2022-07" db="EMBL/GenBank/DDBJ databases">
        <title>Draft genome sequence of Zalerion maritima ATCC 34329, a (micro)plastics degrading marine fungus.</title>
        <authorList>
            <person name="Paco A."/>
            <person name="Goncalves M.F.M."/>
            <person name="Rocha-Santos T.A.P."/>
            <person name="Alves A."/>
        </authorList>
    </citation>
    <scope>NUCLEOTIDE SEQUENCE</scope>
    <source>
        <strain evidence="7">ATCC 34329</strain>
    </source>
</reference>
<evidence type="ECO:0000313" key="8">
    <source>
        <dbReference type="Proteomes" id="UP001201980"/>
    </source>
</evidence>
<keyword evidence="8" id="KW-1185">Reference proteome</keyword>
<evidence type="ECO:0000256" key="4">
    <source>
        <dbReference type="ARBA" id="ARBA00022989"/>
    </source>
</evidence>
<dbReference type="CDD" id="cd02435">
    <property type="entry name" value="CCC1"/>
    <property type="match status" value="1"/>
</dbReference>
<protein>
    <recommendedName>
        <fullName evidence="9">DUF125-domain-containing protein</fullName>
    </recommendedName>
</protein>
<dbReference type="AlphaFoldDB" id="A0AAD5S395"/>
<gene>
    <name evidence="7" type="ORF">MKZ38_006803</name>
</gene>
<feature type="transmembrane region" description="Helical" evidence="6">
    <location>
        <begin position="106"/>
        <end position="129"/>
    </location>
</feature>
<keyword evidence="3 6" id="KW-0812">Transmembrane</keyword>
<feature type="transmembrane region" description="Helical" evidence="6">
    <location>
        <begin position="76"/>
        <end position="94"/>
    </location>
</feature>
<comment type="caution">
    <text evidence="7">The sequence shown here is derived from an EMBL/GenBank/DDBJ whole genome shotgun (WGS) entry which is preliminary data.</text>
</comment>
<proteinExistence type="inferred from homology"/>
<sequence length="302" mass="33407">MRIRTNCIPLLDTFRTSPCHFDTNGQILTDCLANMPSSEQTLLLPSEPAVEEVRNPKSPAEATHTHVEKHRNFSDLLRDVIIGFADGLTVPFALTAGLSSLGNSRLVVAGGLAELFSGAISMGLGAYLASATEKEHYDSEEARERIEVITRPDDERQEIYDILSDYHISRDAATPLVDELASDKDQWVRFMMDFELRLEKPHVSQAWVSGATMGASYFIGGLIPMIPYFFMERAKQALWISCLITVIILLIFGYVKNFMTIHTKRAGFWGAMQTLCIGVVAAGTSYVIVRALDSSHPVDTCG</sequence>
<evidence type="ECO:0000313" key="7">
    <source>
        <dbReference type="EMBL" id="KAJ2904938.1"/>
    </source>
</evidence>
<dbReference type="InterPro" id="IPR008217">
    <property type="entry name" value="Ccc1_fam"/>
</dbReference>
<organism evidence="7 8">
    <name type="scientific">Zalerion maritima</name>
    <dbReference type="NCBI Taxonomy" id="339359"/>
    <lineage>
        <taxon>Eukaryota</taxon>
        <taxon>Fungi</taxon>
        <taxon>Dikarya</taxon>
        <taxon>Ascomycota</taxon>
        <taxon>Pezizomycotina</taxon>
        <taxon>Sordariomycetes</taxon>
        <taxon>Lulworthiomycetidae</taxon>
        <taxon>Lulworthiales</taxon>
        <taxon>Lulworthiaceae</taxon>
        <taxon>Zalerion</taxon>
    </lineage>
</organism>
<keyword evidence="5 6" id="KW-0472">Membrane</keyword>
<comment type="similarity">
    <text evidence="2">Belongs to the CCC1 family.</text>
</comment>
<evidence type="ECO:0000256" key="3">
    <source>
        <dbReference type="ARBA" id="ARBA00022692"/>
    </source>
</evidence>
<feature type="transmembrane region" description="Helical" evidence="6">
    <location>
        <begin position="267"/>
        <end position="289"/>
    </location>
</feature>
<dbReference type="GO" id="GO:0012505">
    <property type="term" value="C:endomembrane system"/>
    <property type="evidence" value="ECO:0007669"/>
    <property type="project" value="UniProtKB-SubCell"/>
</dbReference>
<keyword evidence="4 6" id="KW-1133">Transmembrane helix</keyword>
<dbReference type="EMBL" id="JAKWBI020000041">
    <property type="protein sequence ID" value="KAJ2904938.1"/>
    <property type="molecule type" value="Genomic_DNA"/>
</dbReference>
<comment type="subcellular location">
    <subcellularLocation>
        <location evidence="1">Endomembrane system</location>
        <topology evidence="1">Multi-pass membrane protein</topology>
    </subcellularLocation>
</comment>
<evidence type="ECO:0000256" key="2">
    <source>
        <dbReference type="ARBA" id="ARBA00007049"/>
    </source>
</evidence>
<name>A0AAD5S395_9PEZI</name>
<dbReference type="Proteomes" id="UP001201980">
    <property type="component" value="Unassembled WGS sequence"/>
</dbReference>
<dbReference type="Pfam" id="PF01988">
    <property type="entry name" value="VIT1"/>
    <property type="match status" value="1"/>
</dbReference>
<evidence type="ECO:0008006" key="9">
    <source>
        <dbReference type="Google" id="ProtNLM"/>
    </source>
</evidence>
<evidence type="ECO:0000256" key="5">
    <source>
        <dbReference type="ARBA" id="ARBA00023136"/>
    </source>
</evidence>
<accession>A0AAD5S395</accession>
<dbReference type="GO" id="GO:0005384">
    <property type="term" value="F:manganese ion transmembrane transporter activity"/>
    <property type="evidence" value="ECO:0007669"/>
    <property type="project" value="InterPro"/>
</dbReference>
<dbReference type="PANTHER" id="PTHR31851">
    <property type="entry name" value="FE(2+)/MN(2+) TRANSPORTER PCL1"/>
    <property type="match status" value="1"/>
</dbReference>
<evidence type="ECO:0000256" key="6">
    <source>
        <dbReference type="SAM" id="Phobius"/>
    </source>
</evidence>
<evidence type="ECO:0000256" key="1">
    <source>
        <dbReference type="ARBA" id="ARBA00004127"/>
    </source>
</evidence>
<feature type="transmembrane region" description="Helical" evidence="6">
    <location>
        <begin position="236"/>
        <end position="255"/>
    </location>
</feature>
<feature type="transmembrane region" description="Helical" evidence="6">
    <location>
        <begin position="206"/>
        <end position="230"/>
    </location>
</feature>